<comment type="caution">
    <text evidence="11">The sequence shown here is derived from an EMBL/GenBank/DDBJ whole genome shotgun (WGS) entry which is preliminary data.</text>
</comment>
<comment type="subcellular location">
    <subcellularLocation>
        <location evidence="2">Membrane</location>
    </subcellularLocation>
</comment>
<dbReference type="InterPro" id="IPR036890">
    <property type="entry name" value="HATPase_C_sf"/>
</dbReference>
<keyword evidence="12" id="KW-1185">Reference proteome</keyword>
<dbReference type="PANTHER" id="PTHR42878">
    <property type="entry name" value="TWO-COMPONENT HISTIDINE KINASE"/>
    <property type="match status" value="1"/>
</dbReference>
<protein>
    <recommendedName>
        <fullName evidence="3">histidine kinase</fullName>
        <ecNumber evidence="3">2.7.13.3</ecNumber>
    </recommendedName>
</protein>
<dbReference type="Gene3D" id="3.30.565.10">
    <property type="entry name" value="Histidine kinase-like ATPase, C-terminal domain"/>
    <property type="match status" value="1"/>
</dbReference>
<dbReference type="SUPFAM" id="SSF55874">
    <property type="entry name" value="ATPase domain of HSP90 chaperone/DNA topoisomerase II/histidine kinase"/>
    <property type="match status" value="1"/>
</dbReference>
<comment type="catalytic activity">
    <reaction evidence="1">
        <text>ATP + protein L-histidine = ADP + protein N-phospho-L-histidine.</text>
        <dbReference type="EC" id="2.7.13.3"/>
    </reaction>
</comment>
<evidence type="ECO:0000256" key="3">
    <source>
        <dbReference type="ARBA" id="ARBA00012438"/>
    </source>
</evidence>
<dbReference type="PROSITE" id="PS50109">
    <property type="entry name" value="HIS_KIN"/>
    <property type="match status" value="1"/>
</dbReference>
<evidence type="ECO:0000256" key="7">
    <source>
        <dbReference type="ARBA" id="ARBA00022840"/>
    </source>
</evidence>
<accession>A0ABS4CHC6</accession>
<evidence type="ECO:0000256" key="5">
    <source>
        <dbReference type="ARBA" id="ARBA00022741"/>
    </source>
</evidence>
<keyword evidence="8" id="KW-0902">Two-component regulatory system</keyword>
<dbReference type="GO" id="GO:0016301">
    <property type="term" value="F:kinase activity"/>
    <property type="evidence" value="ECO:0007669"/>
    <property type="project" value="UniProtKB-KW"/>
</dbReference>
<evidence type="ECO:0000259" key="10">
    <source>
        <dbReference type="PROSITE" id="PS50109"/>
    </source>
</evidence>
<dbReference type="InterPro" id="IPR005467">
    <property type="entry name" value="His_kinase_dom"/>
</dbReference>
<evidence type="ECO:0000256" key="4">
    <source>
        <dbReference type="ARBA" id="ARBA00022679"/>
    </source>
</evidence>
<dbReference type="RefSeq" id="WP_209556794.1">
    <property type="nucleotide sequence ID" value="NZ_JAEDXU010000003.1"/>
</dbReference>
<feature type="domain" description="Histidine kinase" evidence="10">
    <location>
        <begin position="165"/>
        <end position="360"/>
    </location>
</feature>
<dbReference type="Pfam" id="PF02518">
    <property type="entry name" value="HATPase_c"/>
    <property type="match status" value="1"/>
</dbReference>
<evidence type="ECO:0000313" key="11">
    <source>
        <dbReference type="EMBL" id="MBP1045962.1"/>
    </source>
</evidence>
<dbReference type="EC" id="2.7.13.3" evidence="3"/>
<evidence type="ECO:0000256" key="1">
    <source>
        <dbReference type="ARBA" id="ARBA00000085"/>
    </source>
</evidence>
<dbReference type="PANTHER" id="PTHR42878:SF7">
    <property type="entry name" value="SENSOR HISTIDINE KINASE GLRK"/>
    <property type="match status" value="1"/>
</dbReference>
<keyword evidence="7" id="KW-0067">ATP-binding</keyword>
<evidence type="ECO:0000313" key="12">
    <source>
        <dbReference type="Proteomes" id="UP000673375"/>
    </source>
</evidence>
<keyword evidence="9" id="KW-1133">Transmembrane helix</keyword>
<keyword evidence="9" id="KW-0812">Transmembrane</keyword>
<dbReference type="Proteomes" id="UP000673375">
    <property type="component" value="Unassembled WGS sequence"/>
</dbReference>
<keyword evidence="6 11" id="KW-0418">Kinase</keyword>
<organism evidence="11 12">
    <name type="scientific">Enterococcus larvae</name>
    <dbReference type="NCBI Taxonomy" id="2794352"/>
    <lineage>
        <taxon>Bacteria</taxon>
        <taxon>Bacillati</taxon>
        <taxon>Bacillota</taxon>
        <taxon>Bacilli</taxon>
        <taxon>Lactobacillales</taxon>
        <taxon>Enterococcaceae</taxon>
        <taxon>Enterococcus</taxon>
    </lineage>
</organism>
<reference evidence="11 12" key="1">
    <citation type="submission" date="2020-12" db="EMBL/GenBank/DDBJ databases">
        <title>Vagococcus allomyrinae sp. nov. and Enterococcus lavae sp. nov., isolated from the larvae of Allomyrina dichotoma.</title>
        <authorList>
            <person name="Lee S.D."/>
        </authorList>
    </citation>
    <scope>NUCLEOTIDE SEQUENCE [LARGE SCALE GENOMIC DNA]</scope>
    <source>
        <strain evidence="11 12">BWM-S5</strain>
    </source>
</reference>
<keyword evidence="9" id="KW-0472">Membrane</keyword>
<sequence>MRMNMKIGIVISVFSLMISAVIVGGFHMFQQSLRTVDAGSVLGSSVYVMSNQEEINALETAQIEVNTNSIVSTSELNDFYIHSFSQNIPLIIGVICGILLISTLVLWLILKRIQMKQTISIIEELKRLDKEASLQSLDKGVQKALSALRQDYAVSLEDYKRLSSYMTHEQKNTIAVLKSNLEQKTGTADDLRLLGRLTDSVDDILTLAGNKEEDLVPVDVSLICAEVCDTYRKIYPNLIFSFSEDKDLEILAKERWIYRAVSNLLDNAVKYGQDREIHLSVAAQRNSVIIIVEDQGYGLDKEKQEQIFEHRYRVNGLKQDGYGIGLSVVKHVCNLCKGSVYVESLKNQGSAFYLSFPAVESSGLDY</sequence>
<name>A0ABS4CHC6_9ENTE</name>
<evidence type="ECO:0000256" key="9">
    <source>
        <dbReference type="SAM" id="Phobius"/>
    </source>
</evidence>
<keyword evidence="5" id="KW-0547">Nucleotide-binding</keyword>
<dbReference type="SMART" id="SM00387">
    <property type="entry name" value="HATPase_c"/>
    <property type="match status" value="1"/>
</dbReference>
<evidence type="ECO:0000256" key="2">
    <source>
        <dbReference type="ARBA" id="ARBA00004370"/>
    </source>
</evidence>
<feature type="transmembrane region" description="Helical" evidence="9">
    <location>
        <begin position="88"/>
        <end position="110"/>
    </location>
</feature>
<dbReference type="InterPro" id="IPR050351">
    <property type="entry name" value="BphY/WalK/GraS-like"/>
</dbReference>
<evidence type="ECO:0000256" key="6">
    <source>
        <dbReference type="ARBA" id="ARBA00022777"/>
    </source>
</evidence>
<dbReference type="InterPro" id="IPR003594">
    <property type="entry name" value="HATPase_dom"/>
</dbReference>
<gene>
    <name evidence="11" type="ORF">I6N96_06685</name>
</gene>
<keyword evidence="4" id="KW-0808">Transferase</keyword>
<dbReference type="InterPro" id="IPR004358">
    <property type="entry name" value="Sig_transdc_His_kin-like_C"/>
</dbReference>
<dbReference type="EMBL" id="JAEDXU010000003">
    <property type="protein sequence ID" value="MBP1045962.1"/>
    <property type="molecule type" value="Genomic_DNA"/>
</dbReference>
<dbReference type="PRINTS" id="PR00344">
    <property type="entry name" value="BCTRLSENSOR"/>
</dbReference>
<evidence type="ECO:0000256" key="8">
    <source>
        <dbReference type="ARBA" id="ARBA00023012"/>
    </source>
</evidence>
<proteinExistence type="predicted"/>
<feature type="transmembrane region" description="Helical" evidence="9">
    <location>
        <begin position="7"/>
        <end position="29"/>
    </location>
</feature>